<organism evidence="12 13">
    <name type="scientific">Porphyridium purpureum</name>
    <name type="common">Red alga</name>
    <name type="synonym">Porphyridium cruentum</name>
    <dbReference type="NCBI Taxonomy" id="35688"/>
    <lineage>
        <taxon>Eukaryota</taxon>
        <taxon>Rhodophyta</taxon>
        <taxon>Bangiophyceae</taxon>
        <taxon>Porphyridiales</taxon>
        <taxon>Porphyridiaceae</taxon>
        <taxon>Porphyridium</taxon>
    </lineage>
</organism>
<dbReference type="Pfam" id="PF00069">
    <property type="entry name" value="Pkinase"/>
    <property type="match status" value="1"/>
</dbReference>
<dbReference type="InterPro" id="IPR050236">
    <property type="entry name" value="Ser_Thr_kinase_AGC"/>
</dbReference>
<dbReference type="PROSITE" id="PS50011">
    <property type="entry name" value="PROTEIN_KINASE_DOM"/>
    <property type="match status" value="1"/>
</dbReference>
<feature type="compositionally biased region" description="Low complexity" evidence="9">
    <location>
        <begin position="333"/>
        <end position="355"/>
    </location>
</feature>
<evidence type="ECO:0000256" key="2">
    <source>
        <dbReference type="ARBA" id="ARBA00022527"/>
    </source>
</evidence>
<feature type="region of interest" description="Disordered" evidence="9">
    <location>
        <begin position="236"/>
        <end position="255"/>
    </location>
</feature>
<gene>
    <name evidence="12" type="ORF">FVE85_7810</name>
</gene>
<comment type="catalytic activity">
    <reaction evidence="8">
        <text>L-seryl-[protein] + ATP = O-phospho-L-seryl-[protein] + ADP + H(+)</text>
        <dbReference type="Rhea" id="RHEA:17989"/>
        <dbReference type="Rhea" id="RHEA-COMP:9863"/>
        <dbReference type="Rhea" id="RHEA-COMP:11604"/>
        <dbReference type="ChEBI" id="CHEBI:15378"/>
        <dbReference type="ChEBI" id="CHEBI:29999"/>
        <dbReference type="ChEBI" id="CHEBI:30616"/>
        <dbReference type="ChEBI" id="CHEBI:83421"/>
        <dbReference type="ChEBI" id="CHEBI:456216"/>
        <dbReference type="EC" id="2.7.11.1"/>
    </reaction>
</comment>
<feature type="region of interest" description="Disordered" evidence="9">
    <location>
        <begin position="320"/>
        <end position="401"/>
    </location>
</feature>
<dbReference type="InterPro" id="IPR011009">
    <property type="entry name" value="Kinase-like_dom_sf"/>
</dbReference>
<evidence type="ECO:0000256" key="1">
    <source>
        <dbReference type="ARBA" id="ARBA00012513"/>
    </source>
</evidence>
<feature type="region of interest" description="Disordered" evidence="9">
    <location>
        <begin position="456"/>
        <end position="486"/>
    </location>
</feature>
<reference evidence="13" key="1">
    <citation type="journal article" date="2019" name="Nat. Commun.">
        <title>Expansion of phycobilisome linker gene families in mesophilic red algae.</title>
        <authorList>
            <person name="Lee J."/>
            <person name="Kim D."/>
            <person name="Bhattacharya D."/>
            <person name="Yoon H.S."/>
        </authorList>
    </citation>
    <scope>NUCLEOTIDE SEQUENCE [LARGE SCALE GENOMIC DNA]</scope>
    <source>
        <strain evidence="13">CCMP 1328</strain>
    </source>
</reference>
<dbReference type="InterPro" id="IPR008271">
    <property type="entry name" value="Ser/Thr_kinase_AS"/>
</dbReference>
<keyword evidence="5 12" id="KW-0418">Kinase</keyword>
<dbReference type="PANTHER" id="PTHR24356">
    <property type="entry name" value="SERINE/THREONINE-PROTEIN KINASE"/>
    <property type="match status" value="1"/>
</dbReference>
<dbReference type="EC" id="2.7.11.1" evidence="1"/>
<feature type="compositionally biased region" description="Polar residues" evidence="9">
    <location>
        <begin position="356"/>
        <end position="368"/>
    </location>
</feature>
<feature type="compositionally biased region" description="Basic and acidic residues" evidence="9">
    <location>
        <begin position="374"/>
        <end position="388"/>
    </location>
</feature>
<dbReference type="PROSITE" id="PS00108">
    <property type="entry name" value="PROTEIN_KINASE_ST"/>
    <property type="match status" value="1"/>
</dbReference>
<evidence type="ECO:0000259" key="10">
    <source>
        <dbReference type="PROSITE" id="PS50011"/>
    </source>
</evidence>
<keyword evidence="13" id="KW-1185">Reference proteome</keyword>
<evidence type="ECO:0000256" key="8">
    <source>
        <dbReference type="ARBA" id="ARBA00048679"/>
    </source>
</evidence>
<dbReference type="GO" id="GO:0005524">
    <property type="term" value="F:ATP binding"/>
    <property type="evidence" value="ECO:0007669"/>
    <property type="project" value="UniProtKB-KW"/>
</dbReference>
<dbReference type="Gene3D" id="3.30.200.20">
    <property type="entry name" value="Phosphorylase Kinase, domain 1"/>
    <property type="match status" value="1"/>
</dbReference>
<dbReference type="OrthoDB" id="63267at2759"/>
<evidence type="ECO:0000256" key="5">
    <source>
        <dbReference type="ARBA" id="ARBA00022777"/>
    </source>
</evidence>
<feature type="compositionally biased region" description="Polar residues" evidence="9">
    <location>
        <begin position="37"/>
        <end position="52"/>
    </location>
</feature>
<dbReference type="GO" id="GO:0004674">
    <property type="term" value="F:protein serine/threonine kinase activity"/>
    <property type="evidence" value="ECO:0007669"/>
    <property type="project" value="UniProtKB-KW"/>
</dbReference>
<dbReference type="InterPro" id="IPR000719">
    <property type="entry name" value="Prot_kinase_dom"/>
</dbReference>
<dbReference type="EMBL" id="VRMN01000014">
    <property type="protein sequence ID" value="KAA8491389.1"/>
    <property type="molecule type" value="Genomic_DNA"/>
</dbReference>
<dbReference type="SMART" id="SM00220">
    <property type="entry name" value="S_TKc"/>
    <property type="match status" value="1"/>
</dbReference>
<feature type="compositionally biased region" description="Basic and acidic residues" evidence="9">
    <location>
        <begin position="68"/>
        <end position="77"/>
    </location>
</feature>
<feature type="domain" description="AGC-kinase C-terminal" evidence="11">
    <location>
        <begin position="854"/>
        <end position="935"/>
    </location>
</feature>
<comment type="catalytic activity">
    <reaction evidence="7">
        <text>L-threonyl-[protein] + ATP = O-phospho-L-threonyl-[protein] + ADP + H(+)</text>
        <dbReference type="Rhea" id="RHEA:46608"/>
        <dbReference type="Rhea" id="RHEA-COMP:11060"/>
        <dbReference type="Rhea" id="RHEA-COMP:11605"/>
        <dbReference type="ChEBI" id="CHEBI:15378"/>
        <dbReference type="ChEBI" id="CHEBI:30013"/>
        <dbReference type="ChEBI" id="CHEBI:30616"/>
        <dbReference type="ChEBI" id="CHEBI:61977"/>
        <dbReference type="ChEBI" id="CHEBI:456216"/>
        <dbReference type="EC" id="2.7.11.1"/>
    </reaction>
</comment>
<sequence length="935" mass="101314">MVTTSFKNRMSSGSQGITSRSHSRSGSGGSSVDHTSRNVSRSVTQNSDQVGAQASPHGEGETDGTLSTRRELDDRARPGSAQAIASSDSSRRLVNFDSAEEESVQSTPPGSAPAPQAAAHATKGTEMSRTKSSFGVRVRSLKDVSRKISSQDSSADTHPPSAQAQAPAPIAIIRNSSFGSPDLHAVHSMSSIVVSKTLEREQPASAPPAQLGNGSSTGSLFFPRIYGHKAVSESTPAKLSNHVEGRPRSGSDPGWRDPLALVRESPVMLGALVQAKEEPNMRLAKLLTSKNPKNWDKYWLELRGSACVFFLGKRGSWAVMNKKPSGHGSQIRSSSSGGSGAASTLGLGSSTNSGLDRTNTRVAENVISSRRRTSHPENKTNADDKRGSDASQGPARSQHAAAHANYNIATHISLMHPARRSSMRSKTDPVDRVFGRSMSSVELDIGSSIRELSLGDDERSGSGYGASGIRGGSKGTMGSAAASRRERQLRRRSDYVADAESMVATFCVFGCIVERKRIDMLKIRKGADGAPLFLRFNSVIECDLWEEALSRLAQQTYIGISDFNLIAPLGAGAVAKVFLVSERSSGKRYALKVISKAHAYDTQQEYKHAVGERLSLQTVCGYPYFVQLRHAFQTRTRLYLATDFYEGGDMQQFLSKRLTLSLPSARLVAAQLVSCLEILHSHNFLYRDLKPDNILIDAAGHIRLADFGVCKQIAVPSISPTAGSAAASVGDEYISRTICGTLSYAAPEMLALRGYSYSVDFWSLGVVLYVLVVGSLPLDDDKVMALVQRIKYAAENHSSRDEGLIYADIQTPDITFPPDCDISFKHLVQSLMIPNPQERERGGFAEFKKHAFFDGVDWSDIDSSSPSAVPELKEYVGGGKDELRNFDVRAWKHLVLEPDEEDTTYGDISLWPPSATRKILMEDPMIAGFTYSFAP</sequence>
<evidence type="ECO:0000256" key="3">
    <source>
        <dbReference type="ARBA" id="ARBA00022679"/>
    </source>
</evidence>
<evidence type="ECO:0000256" key="4">
    <source>
        <dbReference type="ARBA" id="ARBA00022741"/>
    </source>
</evidence>
<dbReference type="PROSITE" id="PS51285">
    <property type="entry name" value="AGC_KINASE_CTER"/>
    <property type="match status" value="1"/>
</dbReference>
<evidence type="ECO:0000313" key="12">
    <source>
        <dbReference type="EMBL" id="KAA8491389.1"/>
    </source>
</evidence>
<keyword evidence="2" id="KW-0723">Serine/threonine-protein kinase</keyword>
<comment type="caution">
    <text evidence="12">The sequence shown here is derived from an EMBL/GenBank/DDBJ whole genome shotgun (WGS) entry which is preliminary data.</text>
</comment>
<protein>
    <recommendedName>
        <fullName evidence="1">non-specific serine/threonine protein kinase</fullName>
        <ecNumber evidence="1">2.7.11.1</ecNumber>
    </recommendedName>
</protein>
<feature type="compositionally biased region" description="Polar residues" evidence="9">
    <location>
        <begin position="1"/>
        <end position="18"/>
    </location>
</feature>
<dbReference type="InterPro" id="IPR000961">
    <property type="entry name" value="AGC-kinase_C"/>
</dbReference>
<evidence type="ECO:0000256" key="6">
    <source>
        <dbReference type="ARBA" id="ARBA00022840"/>
    </source>
</evidence>
<keyword evidence="3" id="KW-0808">Transferase</keyword>
<evidence type="ECO:0000259" key="11">
    <source>
        <dbReference type="PROSITE" id="PS51285"/>
    </source>
</evidence>
<feature type="compositionally biased region" description="Gly residues" evidence="9">
    <location>
        <begin position="462"/>
        <end position="475"/>
    </location>
</feature>
<feature type="domain" description="Protein kinase" evidence="10">
    <location>
        <begin position="563"/>
        <end position="853"/>
    </location>
</feature>
<dbReference type="SUPFAM" id="SSF56112">
    <property type="entry name" value="Protein kinase-like (PK-like)"/>
    <property type="match status" value="1"/>
</dbReference>
<proteinExistence type="predicted"/>
<feature type="region of interest" description="Disordered" evidence="9">
    <location>
        <begin position="1"/>
        <end position="166"/>
    </location>
</feature>
<evidence type="ECO:0000256" key="9">
    <source>
        <dbReference type="SAM" id="MobiDB-lite"/>
    </source>
</evidence>
<keyword evidence="6" id="KW-0067">ATP-binding</keyword>
<feature type="compositionally biased region" description="Polar residues" evidence="9">
    <location>
        <begin position="147"/>
        <end position="156"/>
    </location>
</feature>
<accession>A0A5J4YJ17</accession>
<evidence type="ECO:0000313" key="13">
    <source>
        <dbReference type="Proteomes" id="UP000324585"/>
    </source>
</evidence>
<evidence type="ECO:0000256" key="7">
    <source>
        <dbReference type="ARBA" id="ARBA00047899"/>
    </source>
</evidence>
<keyword evidence="4" id="KW-0547">Nucleotide-binding</keyword>
<dbReference type="Proteomes" id="UP000324585">
    <property type="component" value="Unassembled WGS sequence"/>
</dbReference>
<name>A0A5J4YJ17_PORPP</name>
<dbReference type="AlphaFoldDB" id="A0A5J4YJ17"/>
<dbReference type="Gene3D" id="1.10.510.10">
    <property type="entry name" value="Transferase(Phosphotransferase) domain 1"/>
    <property type="match status" value="1"/>
</dbReference>